<keyword evidence="1" id="KW-1133">Transmembrane helix</keyword>
<proteinExistence type="predicted"/>
<evidence type="ECO:0000313" key="3">
    <source>
        <dbReference type="Proteomes" id="UP000019149"/>
    </source>
</evidence>
<keyword evidence="3" id="KW-1185">Reference proteome</keyword>
<evidence type="ECO:0000313" key="2">
    <source>
        <dbReference type="EMBL" id="EUB59360.1"/>
    </source>
</evidence>
<dbReference type="KEGG" id="egl:EGR_05844"/>
<dbReference type="GeneID" id="36341559"/>
<dbReference type="EMBL" id="APAU02000046">
    <property type="protein sequence ID" value="EUB59360.1"/>
    <property type="molecule type" value="Genomic_DNA"/>
</dbReference>
<reference evidence="2 3" key="1">
    <citation type="journal article" date="2013" name="Nat. Genet.">
        <title>The genome of the hydatid tapeworm Echinococcus granulosus.</title>
        <authorList>
            <person name="Zheng H."/>
            <person name="Zhang W."/>
            <person name="Zhang L."/>
            <person name="Zhang Z."/>
            <person name="Li J."/>
            <person name="Lu G."/>
            <person name="Zhu Y."/>
            <person name="Wang Y."/>
            <person name="Huang Y."/>
            <person name="Liu J."/>
            <person name="Kang H."/>
            <person name="Chen J."/>
            <person name="Wang L."/>
            <person name="Chen A."/>
            <person name="Yu S."/>
            <person name="Gao Z."/>
            <person name="Jin L."/>
            <person name="Gu W."/>
            <person name="Wang Z."/>
            <person name="Zhao L."/>
            <person name="Shi B."/>
            <person name="Wen H."/>
            <person name="Lin R."/>
            <person name="Jones M.K."/>
            <person name="Brejova B."/>
            <person name="Vinar T."/>
            <person name="Zhao G."/>
            <person name="McManus D.P."/>
            <person name="Chen Z."/>
            <person name="Zhou Y."/>
            <person name="Wang S."/>
        </authorList>
    </citation>
    <scope>NUCLEOTIDE SEQUENCE [LARGE SCALE GENOMIC DNA]</scope>
</reference>
<dbReference type="RefSeq" id="XP_024350556.1">
    <property type="nucleotide sequence ID" value="XM_024495093.1"/>
</dbReference>
<comment type="caution">
    <text evidence="2">The sequence shown here is derived from an EMBL/GenBank/DDBJ whole genome shotgun (WGS) entry which is preliminary data.</text>
</comment>
<keyword evidence="1" id="KW-0472">Membrane</keyword>
<protein>
    <submittedName>
        <fullName evidence="2">Uncharacterized protein</fullName>
    </submittedName>
</protein>
<accession>W6UDF7</accession>
<keyword evidence="1" id="KW-0812">Transmembrane</keyword>
<gene>
    <name evidence="2" type="ORF">EGR_05844</name>
</gene>
<dbReference type="CTD" id="36341559"/>
<name>W6UDF7_ECHGR</name>
<dbReference type="Proteomes" id="UP000019149">
    <property type="component" value="Unassembled WGS sequence"/>
</dbReference>
<sequence length="286" mass="33224">MSSYASAYLYDILSHILLLFRNKIHILKCRQNVLDRSTSSSSASRFELNLVSMLQKLANRYFLFKPFAELFLIHMKSFIWPNPSTNCINVAFFNLHFQSPPKLMFSKYNGLLFRKQAERRVSELNSPCDEFNTIECQVNYCYMSIYSTNSVTTDRNFSTATHPSLRRTEYVFDTYYSDKNFDGLLHLAPMITDESISFVLSFLMYMQLGLQITVIIHVNMFIIKFLHIYCCVQMKSNVFHILAGNLVKLMQNALKLACLVAGRRVVETVLHWQIRLGNIPNLKIVS</sequence>
<evidence type="ECO:0000256" key="1">
    <source>
        <dbReference type="SAM" id="Phobius"/>
    </source>
</evidence>
<dbReference type="AlphaFoldDB" id="W6UDF7"/>
<organism evidence="2 3">
    <name type="scientific">Echinococcus granulosus</name>
    <name type="common">Hydatid tapeworm</name>
    <dbReference type="NCBI Taxonomy" id="6210"/>
    <lineage>
        <taxon>Eukaryota</taxon>
        <taxon>Metazoa</taxon>
        <taxon>Spiralia</taxon>
        <taxon>Lophotrochozoa</taxon>
        <taxon>Platyhelminthes</taxon>
        <taxon>Cestoda</taxon>
        <taxon>Eucestoda</taxon>
        <taxon>Cyclophyllidea</taxon>
        <taxon>Taeniidae</taxon>
        <taxon>Echinococcus</taxon>
        <taxon>Echinococcus granulosus group</taxon>
    </lineage>
</organism>
<feature type="transmembrane region" description="Helical" evidence="1">
    <location>
        <begin position="202"/>
        <end position="226"/>
    </location>
</feature>